<reference evidence="2 3" key="1">
    <citation type="submission" date="2017-04" db="EMBL/GenBank/DDBJ databases">
        <title>Novel microbial lineages endemic to geothermal iron-oxide mats fill important gaps in the evolutionary history of Archaea.</title>
        <authorList>
            <person name="Jay Z.J."/>
            <person name="Beam J.P."/>
            <person name="Dlakic M."/>
            <person name="Rusch D.B."/>
            <person name="Kozubal M.A."/>
            <person name="Inskeep W.P."/>
        </authorList>
    </citation>
    <scope>NUCLEOTIDE SEQUENCE [LARGE SCALE GENOMIC DNA]</scope>
    <source>
        <strain evidence="2">ECH_B_SAG-G16</strain>
    </source>
</reference>
<comment type="caution">
    <text evidence="2">The sequence shown here is derived from an EMBL/GenBank/DDBJ whole genome shotgun (WGS) entry which is preliminary data.</text>
</comment>
<gene>
    <name evidence="2" type="ORF">B9Q13_01185</name>
</gene>
<organism evidence="2 3">
    <name type="scientific">Candidatus Marsarchaeota G2 archaeon ECH_B_SAG-G16</name>
    <dbReference type="NCBI Taxonomy" id="1978167"/>
    <lineage>
        <taxon>Archaea</taxon>
        <taxon>Candidatus Marsarchaeota</taxon>
        <taxon>Candidatus Marsarchaeota group 2</taxon>
    </lineage>
</organism>
<evidence type="ECO:0000256" key="1">
    <source>
        <dbReference type="SAM" id="Phobius"/>
    </source>
</evidence>
<keyword evidence="1" id="KW-0472">Membrane</keyword>
<feature type="transmembrane region" description="Helical" evidence="1">
    <location>
        <begin position="70"/>
        <end position="90"/>
    </location>
</feature>
<dbReference type="Proteomes" id="UP000241886">
    <property type="component" value="Unassembled WGS sequence"/>
</dbReference>
<keyword evidence="1" id="KW-1133">Transmembrane helix</keyword>
<evidence type="ECO:0000313" key="3">
    <source>
        <dbReference type="Proteomes" id="UP000241886"/>
    </source>
</evidence>
<keyword evidence="1" id="KW-0812">Transmembrane</keyword>
<dbReference type="AlphaFoldDB" id="A0A2R6C447"/>
<feature type="transmembrane region" description="Helical" evidence="1">
    <location>
        <begin position="28"/>
        <end position="50"/>
    </location>
</feature>
<name>A0A2R6C447_9ARCH</name>
<accession>A0A2R6C447</accession>
<sequence length="111" mass="11749">MGLSPCGDFCDRNRKREIISLSSGSKKLFATLGAISCVVLLSASGLLITYGVATYSSQGFGSALFSGNLVVNLSTIAAIPIVALALYEVIRRVRAAQGIRVELAFREIPPE</sequence>
<proteinExistence type="predicted"/>
<dbReference type="EMBL" id="NEXO01000019">
    <property type="protein sequence ID" value="PSO05672.1"/>
    <property type="molecule type" value="Genomic_DNA"/>
</dbReference>
<evidence type="ECO:0000313" key="2">
    <source>
        <dbReference type="EMBL" id="PSO05672.1"/>
    </source>
</evidence>
<protein>
    <submittedName>
        <fullName evidence="2">Uncharacterized protein</fullName>
    </submittedName>
</protein>